<comment type="caution">
    <text evidence="2">The sequence shown here is derived from an EMBL/GenBank/DDBJ whole genome shotgun (WGS) entry which is preliminary data.</text>
</comment>
<dbReference type="PANTHER" id="PTHR33121">
    <property type="entry name" value="CYCLIC DI-GMP PHOSPHODIESTERASE PDEF"/>
    <property type="match status" value="1"/>
</dbReference>
<dbReference type="SMART" id="SM00052">
    <property type="entry name" value="EAL"/>
    <property type="match status" value="1"/>
</dbReference>
<dbReference type="EMBL" id="AAMT01000001">
    <property type="protein sequence ID" value="EAQ14889.1"/>
    <property type="molecule type" value="Genomic_DNA"/>
</dbReference>
<dbReference type="SUPFAM" id="SSF141868">
    <property type="entry name" value="EAL domain-like"/>
    <property type="match status" value="1"/>
</dbReference>
<sequence>MRNAQVAEGVRAQIDLHLDRVRRRLGFDVVFVARVAGGERRIEAMSAAPGFPTDHRVGEVRALRDCPVVLAAALRDPAAFAGQISEADAGPDAPDAVVGVALHASNGSLFGALGGIVSAPVDMAAITTAAAAMAVSLDLLHDHAVAAQRVRGLLHEVIRERRFYPVFQPVIDVATGDVIYREGLTRLDTTDDTSVPQLLAAAHSVGMGPALELAFARAIIDADEGWGDNAGIAVNLSETTLHSAEFDRFLTQVEPGLTVELTEYEPVRDYRALAGVVARMRAAGLSLAIDDAGAGYTSLRHILDLKPDVLKMDAQLSTRVDTDPEAIALFRALQTYCDETGTVLVIEGVERHEQLVALQSVGVRYVQGFHLGEPEPRLGAQRG</sequence>
<dbReference type="Pfam" id="PF00563">
    <property type="entry name" value="EAL"/>
    <property type="match status" value="1"/>
</dbReference>
<dbReference type="HOGENOM" id="CLU_000445_145_0_5"/>
<dbReference type="CDD" id="cd01948">
    <property type="entry name" value="EAL"/>
    <property type="match status" value="1"/>
</dbReference>
<keyword evidence="3" id="KW-1185">Reference proteome</keyword>
<dbReference type="GO" id="GO:0071111">
    <property type="term" value="F:cyclic-guanylate-specific phosphodiesterase activity"/>
    <property type="evidence" value="ECO:0007669"/>
    <property type="project" value="InterPro"/>
</dbReference>
<feature type="domain" description="EAL" evidence="1">
    <location>
        <begin position="147"/>
        <end position="383"/>
    </location>
</feature>
<dbReference type="InterPro" id="IPR050706">
    <property type="entry name" value="Cyclic-di-GMP_PDE-like"/>
</dbReference>
<organism evidence="2 3">
    <name type="scientific">Maritimibacter alkaliphilus HTCC2654</name>
    <dbReference type="NCBI Taxonomy" id="314271"/>
    <lineage>
        <taxon>Bacteria</taxon>
        <taxon>Pseudomonadati</taxon>
        <taxon>Pseudomonadota</taxon>
        <taxon>Alphaproteobacteria</taxon>
        <taxon>Rhodobacterales</taxon>
        <taxon>Roseobacteraceae</taxon>
        <taxon>Maritimibacter</taxon>
    </lineage>
</organism>
<dbReference type="STRING" id="314271.RB2654_19938"/>
<dbReference type="AlphaFoldDB" id="A3VAE8"/>
<evidence type="ECO:0000313" key="3">
    <source>
        <dbReference type="Proteomes" id="UP000002931"/>
    </source>
</evidence>
<proteinExistence type="predicted"/>
<reference evidence="2 3" key="1">
    <citation type="journal article" date="2010" name="J. Bacteriol.">
        <title>Genome sequences of Pelagibaca bermudensis HTCC2601T and Maritimibacter alkaliphilus HTCC2654T, the type strains of two marine Roseobacter genera.</title>
        <authorList>
            <person name="Thrash J.C."/>
            <person name="Cho J.C."/>
            <person name="Ferriera S."/>
            <person name="Johnson J."/>
            <person name="Vergin K.L."/>
            <person name="Giovannoni S.J."/>
        </authorList>
    </citation>
    <scope>NUCLEOTIDE SEQUENCE [LARGE SCALE GENOMIC DNA]</scope>
    <source>
        <strain evidence="2 3">HTCC2654</strain>
    </source>
</reference>
<accession>A3VAE8</accession>
<evidence type="ECO:0000313" key="2">
    <source>
        <dbReference type="EMBL" id="EAQ14889.1"/>
    </source>
</evidence>
<dbReference type="PROSITE" id="PS50883">
    <property type="entry name" value="EAL"/>
    <property type="match status" value="1"/>
</dbReference>
<protein>
    <submittedName>
        <fullName evidence="2">Putative diguanylate phosphodiesterase (EAL domain) with GAF sensor</fullName>
    </submittedName>
</protein>
<dbReference type="Gene3D" id="3.20.20.450">
    <property type="entry name" value="EAL domain"/>
    <property type="match status" value="1"/>
</dbReference>
<dbReference type="InterPro" id="IPR035919">
    <property type="entry name" value="EAL_sf"/>
</dbReference>
<dbReference type="InterPro" id="IPR001633">
    <property type="entry name" value="EAL_dom"/>
</dbReference>
<dbReference type="Proteomes" id="UP000002931">
    <property type="component" value="Unassembled WGS sequence"/>
</dbReference>
<name>A3VAE8_9RHOB</name>
<evidence type="ECO:0000259" key="1">
    <source>
        <dbReference type="PROSITE" id="PS50883"/>
    </source>
</evidence>
<dbReference type="PANTHER" id="PTHR33121:SF71">
    <property type="entry name" value="OXYGEN SENSOR PROTEIN DOSP"/>
    <property type="match status" value="1"/>
</dbReference>
<dbReference type="eggNOG" id="COG2200">
    <property type="taxonomic scope" value="Bacteria"/>
</dbReference>
<gene>
    <name evidence="2" type="ORF">RB2654_19938</name>
</gene>